<comment type="pathway">
    <text evidence="2">Glycan metabolism; lacto-N-neotetraose biosynthesis.</text>
</comment>
<protein>
    <submittedName>
        <fullName evidence="5">Glycosyltransferase family 25 protein</fullName>
    </submittedName>
</protein>
<dbReference type="InterPro" id="IPR002654">
    <property type="entry name" value="Glyco_trans_25"/>
</dbReference>
<keyword evidence="6" id="KW-1185">Reference proteome</keyword>
<reference evidence="5" key="2">
    <citation type="submission" date="2021-01" db="EMBL/GenBank/DDBJ databases">
        <authorList>
            <person name="Kang M."/>
        </authorList>
    </citation>
    <scope>NUCLEOTIDE SEQUENCE</scope>
    <source>
        <strain evidence="5">KACC 17527</strain>
    </source>
</reference>
<evidence type="ECO:0000313" key="6">
    <source>
        <dbReference type="Proteomes" id="UP000630528"/>
    </source>
</evidence>
<dbReference type="Proteomes" id="UP000630528">
    <property type="component" value="Unassembled WGS sequence"/>
</dbReference>
<gene>
    <name evidence="5" type="ORF">JJB11_03620</name>
</gene>
<comment type="caution">
    <text evidence="5">The sequence shown here is derived from an EMBL/GenBank/DDBJ whole genome shotgun (WGS) entry which is preliminary data.</text>
</comment>
<evidence type="ECO:0000256" key="3">
    <source>
        <dbReference type="ARBA" id="ARBA00022985"/>
    </source>
</evidence>
<dbReference type="GO" id="GO:0009103">
    <property type="term" value="P:lipopolysaccharide biosynthetic process"/>
    <property type="evidence" value="ECO:0007669"/>
    <property type="project" value="UniProtKB-KW"/>
</dbReference>
<proteinExistence type="predicted"/>
<organism evidence="5 6">
    <name type="scientific">Ramlibacter ginsenosidimutans</name>
    <dbReference type="NCBI Taxonomy" id="502333"/>
    <lineage>
        <taxon>Bacteria</taxon>
        <taxon>Pseudomonadati</taxon>
        <taxon>Pseudomonadota</taxon>
        <taxon>Betaproteobacteria</taxon>
        <taxon>Burkholderiales</taxon>
        <taxon>Comamonadaceae</taxon>
        <taxon>Ramlibacter</taxon>
    </lineage>
</organism>
<reference evidence="5" key="1">
    <citation type="journal article" date="2012" name="J. Microbiol. Biotechnol.">
        <title>Ramlibacter ginsenosidimutans sp. nov., with ginsenoside-converting activity.</title>
        <authorList>
            <person name="Wang L."/>
            <person name="An D.S."/>
            <person name="Kim S.G."/>
            <person name="Jin F.X."/>
            <person name="Kim S.C."/>
            <person name="Lee S.T."/>
            <person name="Im W.T."/>
        </authorList>
    </citation>
    <scope>NUCLEOTIDE SEQUENCE</scope>
    <source>
        <strain evidence="5">KACC 17527</strain>
    </source>
</reference>
<dbReference type="EMBL" id="JAEPWM010000001">
    <property type="protein sequence ID" value="MBK6005170.1"/>
    <property type="molecule type" value="Genomic_DNA"/>
</dbReference>
<accession>A0A934TQ73</accession>
<dbReference type="AlphaFoldDB" id="A0A934TQ73"/>
<dbReference type="RefSeq" id="WP_201166522.1">
    <property type="nucleotide sequence ID" value="NZ_JBHUDQ010000011.1"/>
</dbReference>
<dbReference type="CDD" id="cd06532">
    <property type="entry name" value="Glyco_transf_25"/>
    <property type="match status" value="1"/>
</dbReference>
<evidence type="ECO:0000256" key="1">
    <source>
        <dbReference type="ARBA" id="ARBA00005068"/>
    </source>
</evidence>
<evidence type="ECO:0000256" key="2">
    <source>
        <dbReference type="ARBA" id="ARBA00005222"/>
    </source>
</evidence>
<name>A0A934TQ73_9BURK</name>
<feature type="domain" description="Glycosyl transferase family 25" evidence="4">
    <location>
        <begin position="11"/>
        <end position="106"/>
    </location>
</feature>
<dbReference type="Pfam" id="PF01755">
    <property type="entry name" value="Glyco_transf_25"/>
    <property type="match status" value="1"/>
</dbReference>
<keyword evidence="3" id="KW-0448">Lipopolysaccharide biosynthesis</keyword>
<comment type="pathway">
    <text evidence="1">Bacterial outer membrane biogenesis; lipooligosaccharide biosynthesis.</text>
</comment>
<sequence length="239" mass="27091">MRSAFWNLFERIYVINLESRPDRRKEIDEQLRRVGLGLYQPPVELFRAVRPDGAGAFETIGARGCFLSHLGVIQDAIQNRLESFLILEDDVDFSDDFEQRSNALAEALRSVPWSLFYGGYRLDRKVVGSGCLRLNPDQGVETSHFVGLKGSKVARALLVYMQAQLGRPAGDPLGGPMHVDGTYSWFRRDNPELVTLLSVPEISHQRSSHSDIYERSGLDGFLHTTRLFRAARKLRNRLA</sequence>
<evidence type="ECO:0000259" key="4">
    <source>
        <dbReference type="Pfam" id="PF01755"/>
    </source>
</evidence>
<evidence type="ECO:0000313" key="5">
    <source>
        <dbReference type="EMBL" id="MBK6005170.1"/>
    </source>
</evidence>